<keyword evidence="2" id="KW-1185">Reference proteome</keyword>
<reference evidence="1 2" key="1">
    <citation type="journal article" date="2018" name="Front. Plant Sci.">
        <title>Red Clover (Trifolium pratense) and Zigzag Clover (T. medium) - A Picture of Genomic Similarities and Differences.</title>
        <authorList>
            <person name="Dluhosova J."/>
            <person name="Istvanek J."/>
            <person name="Nedelnik J."/>
            <person name="Repkova J."/>
        </authorList>
    </citation>
    <scope>NUCLEOTIDE SEQUENCE [LARGE SCALE GENOMIC DNA]</scope>
    <source>
        <strain evidence="2">cv. 10/8</strain>
        <tissue evidence="1">Leaf</tissue>
    </source>
</reference>
<feature type="non-terminal residue" evidence="1">
    <location>
        <position position="1"/>
    </location>
</feature>
<organism evidence="1 2">
    <name type="scientific">Trifolium medium</name>
    <dbReference type="NCBI Taxonomy" id="97028"/>
    <lineage>
        <taxon>Eukaryota</taxon>
        <taxon>Viridiplantae</taxon>
        <taxon>Streptophyta</taxon>
        <taxon>Embryophyta</taxon>
        <taxon>Tracheophyta</taxon>
        <taxon>Spermatophyta</taxon>
        <taxon>Magnoliopsida</taxon>
        <taxon>eudicotyledons</taxon>
        <taxon>Gunneridae</taxon>
        <taxon>Pentapetalae</taxon>
        <taxon>rosids</taxon>
        <taxon>fabids</taxon>
        <taxon>Fabales</taxon>
        <taxon>Fabaceae</taxon>
        <taxon>Papilionoideae</taxon>
        <taxon>50 kb inversion clade</taxon>
        <taxon>NPAAA clade</taxon>
        <taxon>Hologalegina</taxon>
        <taxon>IRL clade</taxon>
        <taxon>Trifolieae</taxon>
        <taxon>Trifolium</taxon>
    </lineage>
</organism>
<dbReference type="AlphaFoldDB" id="A0A392VT10"/>
<accession>A0A392VT10</accession>
<evidence type="ECO:0000313" key="2">
    <source>
        <dbReference type="Proteomes" id="UP000265520"/>
    </source>
</evidence>
<sequence length="52" mass="6431">TVSWWLPRLGKWRGVKTLRWLKLALYIKQCRLRWSAAFARSWWRMIAVRLSK</sequence>
<dbReference type="Proteomes" id="UP000265520">
    <property type="component" value="Unassembled WGS sequence"/>
</dbReference>
<comment type="caution">
    <text evidence="1">The sequence shown here is derived from an EMBL/GenBank/DDBJ whole genome shotgun (WGS) entry which is preliminary data.</text>
</comment>
<name>A0A392VT10_9FABA</name>
<evidence type="ECO:0000313" key="1">
    <source>
        <dbReference type="EMBL" id="MCI90602.1"/>
    </source>
</evidence>
<dbReference type="EMBL" id="LXQA011249165">
    <property type="protein sequence ID" value="MCI90602.1"/>
    <property type="molecule type" value="Genomic_DNA"/>
</dbReference>
<proteinExistence type="predicted"/>
<protein>
    <submittedName>
        <fullName evidence="1">Uncharacterized protein</fullName>
    </submittedName>
</protein>